<name>A0A6J5CUA9_9BURK</name>
<dbReference type="AlphaFoldDB" id="A0A6J5CUA9"/>
<reference evidence="1 2" key="1">
    <citation type="submission" date="2020-04" db="EMBL/GenBank/DDBJ databases">
        <authorList>
            <person name="De Canck E."/>
        </authorList>
    </citation>
    <scope>NUCLEOTIDE SEQUENCE [LARGE SCALE GENOMIC DNA]</scope>
    <source>
        <strain evidence="1 2">LMG 24238</strain>
    </source>
</reference>
<dbReference type="EMBL" id="CADIKC010000022">
    <property type="protein sequence ID" value="CAB3745482.1"/>
    <property type="molecule type" value="Genomic_DNA"/>
</dbReference>
<dbReference type="PROSITE" id="PS51257">
    <property type="entry name" value="PROKAR_LIPOPROTEIN"/>
    <property type="match status" value="1"/>
</dbReference>
<evidence type="ECO:0000313" key="2">
    <source>
        <dbReference type="Proteomes" id="UP000494255"/>
    </source>
</evidence>
<gene>
    <name evidence="1" type="ORF">LMG24238_07618</name>
</gene>
<dbReference type="Proteomes" id="UP000494255">
    <property type="component" value="Unassembled WGS sequence"/>
</dbReference>
<proteinExistence type="predicted"/>
<organism evidence="1 2">
    <name type="scientific">Paraburkholderia sediminicola</name>
    <dbReference type="NCBI Taxonomy" id="458836"/>
    <lineage>
        <taxon>Bacteria</taxon>
        <taxon>Pseudomonadati</taxon>
        <taxon>Pseudomonadota</taxon>
        <taxon>Betaproteobacteria</taxon>
        <taxon>Burkholderiales</taxon>
        <taxon>Burkholderiaceae</taxon>
        <taxon>Paraburkholderia</taxon>
    </lineage>
</organism>
<keyword evidence="2" id="KW-1185">Reference proteome</keyword>
<sequence>MQRWSADLQRHRPVLCVLARTAGTMLGVTSCVSLGIL</sequence>
<protein>
    <submittedName>
        <fullName evidence="1">Uncharacterized protein</fullName>
    </submittedName>
</protein>
<evidence type="ECO:0000313" key="1">
    <source>
        <dbReference type="EMBL" id="CAB3745482.1"/>
    </source>
</evidence>
<accession>A0A6J5CUA9</accession>